<evidence type="ECO:0000256" key="5">
    <source>
        <dbReference type="ARBA" id="ARBA00022989"/>
    </source>
</evidence>
<dbReference type="Proteomes" id="UP000264141">
    <property type="component" value="Unassembled WGS sequence"/>
</dbReference>
<evidence type="ECO:0000256" key="3">
    <source>
        <dbReference type="ARBA" id="ARBA00022475"/>
    </source>
</evidence>
<comment type="similarity">
    <text evidence="2">Belongs to the EamA transporter family.</text>
</comment>
<evidence type="ECO:0000313" key="9">
    <source>
        <dbReference type="EMBL" id="HCE17743.1"/>
    </source>
</evidence>
<protein>
    <submittedName>
        <fullName evidence="9">EamA family transporter</fullName>
    </submittedName>
</protein>
<dbReference type="SUPFAM" id="SSF103481">
    <property type="entry name" value="Multidrug resistance efflux transporter EmrE"/>
    <property type="match status" value="2"/>
</dbReference>
<dbReference type="InterPro" id="IPR000620">
    <property type="entry name" value="EamA_dom"/>
</dbReference>
<proteinExistence type="inferred from homology"/>
<feature type="transmembrane region" description="Helical" evidence="7">
    <location>
        <begin position="130"/>
        <end position="146"/>
    </location>
</feature>
<feature type="transmembrane region" description="Helical" evidence="7">
    <location>
        <begin position="246"/>
        <end position="266"/>
    </location>
</feature>
<name>A0A3D1JGX3_9CHLR</name>
<feature type="domain" description="EamA" evidence="8">
    <location>
        <begin position="12"/>
        <end position="146"/>
    </location>
</feature>
<evidence type="ECO:0000256" key="2">
    <source>
        <dbReference type="ARBA" id="ARBA00007362"/>
    </source>
</evidence>
<accession>A0A3D1JGX3</accession>
<feature type="domain" description="EamA" evidence="8">
    <location>
        <begin position="155"/>
        <end position="287"/>
    </location>
</feature>
<dbReference type="EMBL" id="DPBP01000031">
    <property type="protein sequence ID" value="HCE17743.1"/>
    <property type="molecule type" value="Genomic_DNA"/>
</dbReference>
<feature type="transmembrane region" description="Helical" evidence="7">
    <location>
        <begin position="272"/>
        <end position="294"/>
    </location>
</feature>
<organism evidence="9 10">
    <name type="scientific">Anaerolinea thermolimosa</name>
    <dbReference type="NCBI Taxonomy" id="229919"/>
    <lineage>
        <taxon>Bacteria</taxon>
        <taxon>Bacillati</taxon>
        <taxon>Chloroflexota</taxon>
        <taxon>Anaerolineae</taxon>
        <taxon>Anaerolineales</taxon>
        <taxon>Anaerolineaceae</taxon>
        <taxon>Anaerolinea</taxon>
    </lineage>
</organism>
<dbReference type="AlphaFoldDB" id="A0A3D1JGX3"/>
<dbReference type="STRING" id="229919.GCA_001050195_03307"/>
<keyword evidence="3" id="KW-1003">Cell membrane</keyword>
<feature type="transmembrane region" description="Helical" evidence="7">
    <location>
        <begin position="158"/>
        <end position="177"/>
    </location>
</feature>
<evidence type="ECO:0000256" key="7">
    <source>
        <dbReference type="SAM" id="Phobius"/>
    </source>
</evidence>
<dbReference type="PANTHER" id="PTHR42920:SF5">
    <property type="entry name" value="EAMA DOMAIN-CONTAINING PROTEIN"/>
    <property type="match status" value="1"/>
</dbReference>
<dbReference type="GO" id="GO:0005886">
    <property type="term" value="C:plasma membrane"/>
    <property type="evidence" value="ECO:0007669"/>
    <property type="project" value="UniProtKB-SubCell"/>
</dbReference>
<feature type="transmembrane region" description="Helical" evidence="7">
    <location>
        <begin position="43"/>
        <end position="63"/>
    </location>
</feature>
<gene>
    <name evidence="9" type="ORF">DEQ80_07785</name>
</gene>
<feature type="transmembrane region" description="Helical" evidence="7">
    <location>
        <begin position="75"/>
        <end position="93"/>
    </location>
</feature>
<evidence type="ECO:0000256" key="1">
    <source>
        <dbReference type="ARBA" id="ARBA00004651"/>
    </source>
</evidence>
<keyword evidence="4 7" id="KW-0812">Transmembrane</keyword>
<dbReference type="InterPro" id="IPR051258">
    <property type="entry name" value="Diverse_Substrate_Transporter"/>
</dbReference>
<evidence type="ECO:0000259" key="8">
    <source>
        <dbReference type="Pfam" id="PF00892"/>
    </source>
</evidence>
<sequence length="316" mass="33581">MSSSPHSAWRANALLILVTAIWGFGFVAQRVGMQHIGAFTYNALRFGIGSLVLLAFVPLLRRFNPPAGRLEGRALLKAGAAAGTLLFIAAYLQTAGLAYTGAGKAGFITGFYVVLVPLLGLFWRQRTSPFTWVGGALSLAGLYLLTISESLQVNPGDLLVLSSAFFWAAHIQAIGYFSRRVEPLSFSIVQYVAVALFSALVAPFFEGNTLSQITAAAGAVLYGGVMVVGVSFTLQVIAQREAHPGHAAVIMVSEAMWGVVAGWLLLGEVLTPRALAGCALMLVAMLLSQAGSYLSFSLPRRNTQPEVLKTDRSTSL</sequence>
<feature type="transmembrane region" description="Helical" evidence="7">
    <location>
        <begin position="12"/>
        <end position="31"/>
    </location>
</feature>
<feature type="transmembrane region" description="Helical" evidence="7">
    <location>
        <begin position="211"/>
        <end position="234"/>
    </location>
</feature>
<dbReference type="PANTHER" id="PTHR42920">
    <property type="entry name" value="OS03G0707200 PROTEIN-RELATED"/>
    <property type="match status" value="1"/>
</dbReference>
<evidence type="ECO:0000256" key="4">
    <source>
        <dbReference type="ARBA" id="ARBA00022692"/>
    </source>
</evidence>
<feature type="transmembrane region" description="Helical" evidence="7">
    <location>
        <begin position="105"/>
        <end position="123"/>
    </location>
</feature>
<reference evidence="9 10" key="1">
    <citation type="journal article" date="2018" name="Nat. Biotechnol.">
        <title>A standardized bacterial taxonomy based on genome phylogeny substantially revises the tree of life.</title>
        <authorList>
            <person name="Parks D.H."/>
            <person name="Chuvochina M."/>
            <person name="Waite D.W."/>
            <person name="Rinke C."/>
            <person name="Skarshewski A."/>
            <person name="Chaumeil P.A."/>
            <person name="Hugenholtz P."/>
        </authorList>
    </citation>
    <scope>NUCLEOTIDE SEQUENCE [LARGE SCALE GENOMIC DNA]</scope>
    <source>
        <strain evidence="9">UBA8781</strain>
    </source>
</reference>
<evidence type="ECO:0000256" key="6">
    <source>
        <dbReference type="ARBA" id="ARBA00023136"/>
    </source>
</evidence>
<feature type="transmembrane region" description="Helical" evidence="7">
    <location>
        <begin position="184"/>
        <end position="205"/>
    </location>
</feature>
<dbReference type="InterPro" id="IPR037185">
    <property type="entry name" value="EmrE-like"/>
</dbReference>
<comment type="subcellular location">
    <subcellularLocation>
        <location evidence="1">Cell membrane</location>
        <topology evidence="1">Multi-pass membrane protein</topology>
    </subcellularLocation>
</comment>
<keyword evidence="5 7" id="KW-1133">Transmembrane helix</keyword>
<comment type="caution">
    <text evidence="9">The sequence shown here is derived from an EMBL/GenBank/DDBJ whole genome shotgun (WGS) entry which is preliminary data.</text>
</comment>
<keyword evidence="6 7" id="KW-0472">Membrane</keyword>
<dbReference type="Pfam" id="PF00892">
    <property type="entry name" value="EamA"/>
    <property type="match status" value="2"/>
</dbReference>
<evidence type="ECO:0000313" key="10">
    <source>
        <dbReference type="Proteomes" id="UP000264141"/>
    </source>
</evidence>